<dbReference type="Proteomes" id="UP000199118">
    <property type="component" value="Unassembled WGS sequence"/>
</dbReference>
<dbReference type="AlphaFoldDB" id="A0A1H2ZAI0"/>
<sequence length="315" mass="34074">MSRPTPLPPRPLRLVATPALRGTICGVLAALWLGPLPGLAQDAPAAPPPRDQRMVFHLDWGPAPLARIEMRIREDGPPDARRRVAEAQGEPVGLAGLLSDFRLTQRGEILPDGERRFDATSNMDGEDVTRSVRWAGPGAAPEVRDSGPPPERPLTPIPAGELDDVVSPSGAALALLDQVAAGEGCDAEFRMFDGVRRLNMTVIDEGPDRLERDRDWTYAGPAHRCRIRFERIGGFPAEEADDAPGPLSGRGGLRDGGARNGVSGGVASSIWPRRVAEEDYDRLLWLAPLPAGLSPVRLRVEWPLGYVTARIDLEE</sequence>
<protein>
    <recommendedName>
        <fullName evidence="4">DUF3108 domain-containing protein</fullName>
    </recommendedName>
</protein>
<name>A0A1H2ZAI0_9RHOB</name>
<dbReference type="EMBL" id="FNMZ01000003">
    <property type="protein sequence ID" value="SDX14336.1"/>
    <property type="molecule type" value="Genomic_DNA"/>
</dbReference>
<evidence type="ECO:0000256" key="1">
    <source>
        <dbReference type="SAM" id="MobiDB-lite"/>
    </source>
</evidence>
<reference evidence="2 3" key="1">
    <citation type="submission" date="2016-10" db="EMBL/GenBank/DDBJ databases">
        <authorList>
            <person name="de Groot N.N."/>
        </authorList>
    </citation>
    <scope>NUCLEOTIDE SEQUENCE [LARGE SCALE GENOMIC DNA]</scope>
    <source>
        <strain evidence="2 3">DSM 17890</strain>
    </source>
</reference>
<evidence type="ECO:0008006" key="4">
    <source>
        <dbReference type="Google" id="ProtNLM"/>
    </source>
</evidence>
<gene>
    <name evidence="2" type="ORF">SAMN05444336_103427</name>
</gene>
<keyword evidence="3" id="KW-1185">Reference proteome</keyword>
<dbReference type="RefSeq" id="WP_176954715.1">
    <property type="nucleotide sequence ID" value="NZ_FNMZ01000003.1"/>
</dbReference>
<proteinExistence type="predicted"/>
<evidence type="ECO:0000313" key="2">
    <source>
        <dbReference type="EMBL" id="SDX14336.1"/>
    </source>
</evidence>
<evidence type="ECO:0000313" key="3">
    <source>
        <dbReference type="Proteomes" id="UP000199118"/>
    </source>
</evidence>
<accession>A0A1H2ZAI0</accession>
<feature type="region of interest" description="Disordered" evidence="1">
    <location>
        <begin position="237"/>
        <end position="260"/>
    </location>
</feature>
<organism evidence="2 3">
    <name type="scientific">Albimonas donghaensis</name>
    <dbReference type="NCBI Taxonomy" id="356660"/>
    <lineage>
        <taxon>Bacteria</taxon>
        <taxon>Pseudomonadati</taxon>
        <taxon>Pseudomonadota</taxon>
        <taxon>Alphaproteobacteria</taxon>
        <taxon>Rhodobacterales</taxon>
        <taxon>Paracoccaceae</taxon>
        <taxon>Albimonas</taxon>
    </lineage>
</organism>